<name>A0ABR2M5P3_9ASPA</name>
<gene>
    <name evidence="1" type="ORF">KSP40_PGU015835</name>
</gene>
<sequence>MSAVLLRERVLFLSNWRAQTLTPKIFYIKFAFFETFLALEEIQVEHEKTTMHRFEQWSRSPLMSYHFTEKRSLRIAMSFHHSLLGFWDVHLSLPTLHCLHRKVTRLTSSMLEYTVNERHKAF</sequence>
<accession>A0ABR2M5P3</accession>
<dbReference type="EMBL" id="JBBWWR010000012">
    <property type="protein sequence ID" value="KAK8958523.1"/>
    <property type="molecule type" value="Genomic_DNA"/>
</dbReference>
<organism evidence="1 2">
    <name type="scientific">Platanthera guangdongensis</name>
    <dbReference type="NCBI Taxonomy" id="2320717"/>
    <lineage>
        <taxon>Eukaryota</taxon>
        <taxon>Viridiplantae</taxon>
        <taxon>Streptophyta</taxon>
        <taxon>Embryophyta</taxon>
        <taxon>Tracheophyta</taxon>
        <taxon>Spermatophyta</taxon>
        <taxon>Magnoliopsida</taxon>
        <taxon>Liliopsida</taxon>
        <taxon>Asparagales</taxon>
        <taxon>Orchidaceae</taxon>
        <taxon>Orchidoideae</taxon>
        <taxon>Orchideae</taxon>
        <taxon>Orchidinae</taxon>
        <taxon>Platanthera</taxon>
    </lineage>
</organism>
<keyword evidence="2" id="KW-1185">Reference proteome</keyword>
<dbReference type="Proteomes" id="UP001412067">
    <property type="component" value="Unassembled WGS sequence"/>
</dbReference>
<reference evidence="1 2" key="1">
    <citation type="journal article" date="2022" name="Nat. Plants">
        <title>Genomes of leafy and leafless Platanthera orchids illuminate the evolution of mycoheterotrophy.</title>
        <authorList>
            <person name="Li M.H."/>
            <person name="Liu K.W."/>
            <person name="Li Z."/>
            <person name="Lu H.C."/>
            <person name="Ye Q.L."/>
            <person name="Zhang D."/>
            <person name="Wang J.Y."/>
            <person name="Li Y.F."/>
            <person name="Zhong Z.M."/>
            <person name="Liu X."/>
            <person name="Yu X."/>
            <person name="Liu D.K."/>
            <person name="Tu X.D."/>
            <person name="Liu B."/>
            <person name="Hao Y."/>
            <person name="Liao X.Y."/>
            <person name="Jiang Y.T."/>
            <person name="Sun W.H."/>
            <person name="Chen J."/>
            <person name="Chen Y.Q."/>
            <person name="Ai Y."/>
            <person name="Zhai J.W."/>
            <person name="Wu S.S."/>
            <person name="Zhou Z."/>
            <person name="Hsiao Y.Y."/>
            <person name="Wu W.L."/>
            <person name="Chen Y.Y."/>
            <person name="Lin Y.F."/>
            <person name="Hsu J.L."/>
            <person name="Li C.Y."/>
            <person name="Wang Z.W."/>
            <person name="Zhao X."/>
            <person name="Zhong W.Y."/>
            <person name="Ma X.K."/>
            <person name="Ma L."/>
            <person name="Huang J."/>
            <person name="Chen G.Z."/>
            <person name="Huang M.Z."/>
            <person name="Huang L."/>
            <person name="Peng D.H."/>
            <person name="Luo Y.B."/>
            <person name="Zou S.Q."/>
            <person name="Chen S.P."/>
            <person name="Lan S."/>
            <person name="Tsai W.C."/>
            <person name="Van de Peer Y."/>
            <person name="Liu Z.J."/>
        </authorList>
    </citation>
    <scope>NUCLEOTIDE SEQUENCE [LARGE SCALE GENOMIC DNA]</scope>
    <source>
        <strain evidence="1">Lor288</strain>
    </source>
</reference>
<evidence type="ECO:0000313" key="1">
    <source>
        <dbReference type="EMBL" id="KAK8958523.1"/>
    </source>
</evidence>
<proteinExistence type="predicted"/>
<comment type="caution">
    <text evidence="1">The sequence shown here is derived from an EMBL/GenBank/DDBJ whole genome shotgun (WGS) entry which is preliminary data.</text>
</comment>
<evidence type="ECO:0000313" key="2">
    <source>
        <dbReference type="Proteomes" id="UP001412067"/>
    </source>
</evidence>
<protein>
    <submittedName>
        <fullName evidence="1">Uncharacterized protein</fullName>
    </submittedName>
</protein>